<evidence type="ECO:0000313" key="1">
    <source>
        <dbReference type="EMBL" id="EHI54300.1"/>
    </source>
</evidence>
<evidence type="ECO:0000313" key="2">
    <source>
        <dbReference type="Proteomes" id="UP000006428"/>
    </source>
</evidence>
<protein>
    <submittedName>
        <fullName evidence="1">Uncharacterized protein</fullName>
    </submittedName>
</protein>
<gene>
    <name evidence="1" type="ORF">IYQ_00922</name>
</gene>
<sequence>MTKQQAAGIAILALNVLAAIVAATLMGNGNA</sequence>
<accession>A0ABN0E528</accession>
<keyword evidence="2" id="KW-1185">Reference proteome</keyword>
<dbReference type="Proteomes" id="UP000006428">
    <property type="component" value="Unassembled WGS sequence"/>
</dbReference>
<name>A0ABN0E528_AERSS</name>
<proteinExistence type="predicted"/>
<reference evidence="1 2" key="1">
    <citation type="journal article" date="2012" name="Front. Microbiol.">
        <title>Draft Genome Sequence of the Virulent Strain 01-B526 of the Fish Pathogen Aeromonas salmonicida.</title>
        <authorList>
            <person name="Charette S.J."/>
            <person name="Brochu F."/>
            <person name="Boyle B."/>
            <person name="Filion G."/>
            <person name="Tanaka K.H."/>
            <person name="Derome N."/>
        </authorList>
    </citation>
    <scope>NUCLEOTIDE SEQUENCE [LARGE SCALE GENOMIC DNA]</scope>
    <source>
        <strain evidence="1 2">01-B526</strain>
    </source>
</reference>
<dbReference type="EMBL" id="AGVO01000002">
    <property type="protein sequence ID" value="EHI54300.1"/>
    <property type="molecule type" value="Genomic_DNA"/>
</dbReference>
<comment type="caution">
    <text evidence="1">The sequence shown here is derived from an EMBL/GenBank/DDBJ whole genome shotgun (WGS) entry which is preliminary data.</text>
</comment>
<organism evidence="1 2">
    <name type="scientific">Aeromonas salmonicida subsp. salmonicida 01-B526</name>
    <dbReference type="NCBI Taxonomy" id="1076135"/>
    <lineage>
        <taxon>Bacteria</taxon>
        <taxon>Pseudomonadati</taxon>
        <taxon>Pseudomonadota</taxon>
        <taxon>Gammaproteobacteria</taxon>
        <taxon>Aeromonadales</taxon>
        <taxon>Aeromonadaceae</taxon>
        <taxon>Aeromonas</taxon>
    </lineage>
</organism>